<dbReference type="EMBL" id="JBAWKS010000001">
    <property type="protein sequence ID" value="MEI4549708.1"/>
    <property type="molecule type" value="Genomic_DNA"/>
</dbReference>
<keyword evidence="3" id="KW-1185">Reference proteome</keyword>
<comment type="caution">
    <text evidence="2">The sequence shown here is derived from an EMBL/GenBank/DDBJ whole genome shotgun (WGS) entry which is preliminary data.</text>
</comment>
<feature type="domain" description="YqcC-like" evidence="1">
    <location>
        <begin position="2"/>
        <end position="93"/>
    </location>
</feature>
<dbReference type="PANTHER" id="PTHR39586:SF1">
    <property type="entry name" value="CYTOPLASMIC PROTEIN"/>
    <property type="match status" value="1"/>
</dbReference>
<evidence type="ECO:0000313" key="3">
    <source>
        <dbReference type="Proteomes" id="UP001382455"/>
    </source>
</evidence>
<reference evidence="2 3" key="1">
    <citation type="submission" date="2023-12" db="EMBL/GenBank/DDBJ databases">
        <title>Friends and Foes: Symbiotic and Algicidal bacterial influence on Karenia brevis blooms.</title>
        <authorList>
            <person name="Fei C."/>
            <person name="Mohamed A.R."/>
            <person name="Booker A."/>
            <person name="Arshad M."/>
            <person name="Klass S."/>
            <person name="Ahn S."/>
            <person name="Gilbert P.M."/>
            <person name="Heil C.A."/>
            <person name="Martinez J.M."/>
            <person name="Amin S.A."/>
        </authorList>
    </citation>
    <scope>NUCLEOTIDE SEQUENCE [LARGE SCALE GENOMIC DNA]</scope>
    <source>
        <strain evidence="2 3">CE15</strain>
    </source>
</reference>
<dbReference type="Pfam" id="PF04287">
    <property type="entry name" value="DUF446"/>
    <property type="match status" value="1"/>
</dbReference>
<name>A0ABU8ERX6_9GAMM</name>
<gene>
    <name evidence="2" type="ORF">WAE96_08360</name>
</gene>
<dbReference type="SUPFAM" id="SSF158452">
    <property type="entry name" value="YqcC-like"/>
    <property type="match status" value="1"/>
</dbReference>
<dbReference type="InterPro" id="IPR023376">
    <property type="entry name" value="YqcC-like_dom"/>
</dbReference>
<dbReference type="Gene3D" id="1.20.1440.40">
    <property type="entry name" value="YqcC-like"/>
    <property type="match status" value="1"/>
</dbReference>
<sequence>MIIQLLDELSDTLKVHQLWSNTPPNTAAFASTAPFCYDTMRFEQWLQFVFIIKMKQLVAANQPLPKGANITPMAEQMLGDYPKVIDVIKKLDKALN</sequence>
<dbReference type="InterPro" id="IPR036814">
    <property type="entry name" value="YqcC-like_sf"/>
</dbReference>
<dbReference type="Proteomes" id="UP001382455">
    <property type="component" value="Unassembled WGS sequence"/>
</dbReference>
<accession>A0ABU8ERX6</accession>
<dbReference type="InterPro" id="IPR007384">
    <property type="entry name" value="UCP006257"/>
</dbReference>
<dbReference type="RefSeq" id="WP_010559860.1">
    <property type="nucleotide sequence ID" value="NZ_JBAWKS010000001.1"/>
</dbReference>
<evidence type="ECO:0000313" key="2">
    <source>
        <dbReference type="EMBL" id="MEI4549708.1"/>
    </source>
</evidence>
<protein>
    <submittedName>
        <fullName evidence="2">YqcC family protein</fullName>
    </submittedName>
</protein>
<dbReference type="PANTHER" id="PTHR39586">
    <property type="entry name" value="CYTOPLASMIC PROTEIN-RELATED"/>
    <property type="match status" value="1"/>
</dbReference>
<evidence type="ECO:0000259" key="1">
    <source>
        <dbReference type="Pfam" id="PF04287"/>
    </source>
</evidence>
<dbReference type="PIRSF" id="PIRSF006257">
    <property type="entry name" value="UCP006257"/>
    <property type="match status" value="1"/>
</dbReference>
<proteinExistence type="predicted"/>
<organism evidence="2 3">
    <name type="scientific">Pseudoalteromonas spongiae</name>
    <dbReference type="NCBI Taxonomy" id="298657"/>
    <lineage>
        <taxon>Bacteria</taxon>
        <taxon>Pseudomonadati</taxon>
        <taxon>Pseudomonadota</taxon>
        <taxon>Gammaproteobacteria</taxon>
        <taxon>Alteromonadales</taxon>
        <taxon>Pseudoalteromonadaceae</taxon>
        <taxon>Pseudoalteromonas</taxon>
    </lineage>
</organism>